<dbReference type="InterPro" id="IPR002075">
    <property type="entry name" value="NTF2_dom"/>
</dbReference>
<dbReference type="PANTHER" id="PTHR11847:SF4">
    <property type="entry name" value="LARGE RIBOSOMAL SUBUNIT PROTEIN EL15"/>
    <property type="match status" value="1"/>
</dbReference>
<dbReference type="GO" id="GO:0010494">
    <property type="term" value="C:cytoplasmic stress granule"/>
    <property type="evidence" value="ECO:0007669"/>
    <property type="project" value="UniProtKB-SubCell"/>
</dbReference>
<dbReference type="GO" id="GO:0002181">
    <property type="term" value="P:cytoplasmic translation"/>
    <property type="evidence" value="ECO:0007669"/>
    <property type="project" value="TreeGrafter"/>
</dbReference>
<feature type="compositionally biased region" description="Basic and acidic residues" evidence="7">
    <location>
        <begin position="419"/>
        <end position="434"/>
    </location>
</feature>
<dbReference type="InterPro" id="IPR018222">
    <property type="entry name" value="Nuclear_transport_factor_2_euk"/>
</dbReference>
<dbReference type="Gene3D" id="3.40.1120.10">
    <property type="entry name" value="Ribosomal protein l15e"/>
    <property type="match status" value="1"/>
</dbReference>
<organism evidence="10 11">
    <name type="scientific">Trichuris suis</name>
    <name type="common">pig whipworm</name>
    <dbReference type="NCBI Taxonomy" id="68888"/>
    <lineage>
        <taxon>Eukaryota</taxon>
        <taxon>Metazoa</taxon>
        <taxon>Ecdysozoa</taxon>
        <taxon>Nematoda</taxon>
        <taxon>Enoplea</taxon>
        <taxon>Dorylaimia</taxon>
        <taxon>Trichinellida</taxon>
        <taxon>Trichuridae</taxon>
        <taxon>Trichuris</taxon>
    </lineage>
</organism>
<dbReference type="Pfam" id="PF02136">
    <property type="entry name" value="NTF2"/>
    <property type="match status" value="1"/>
</dbReference>
<evidence type="ECO:0000259" key="8">
    <source>
        <dbReference type="PROSITE" id="PS50102"/>
    </source>
</evidence>
<dbReference type="Gene3D" id="3.10.450.50">
    <property type="match status" value="1"/>
</dbReference>
<evidence type="ECO:0000256" key="6">
    <source>
        <dbReference type="RuleBase" id="RU000663"/>
    </source>
</evidence>
<dbReference type="EMBL" id="KL363273">
    <property type="protein sequence ID" value="KFD49319.1"/>
    <property type="molecule type" value="Genomic_DNA"/>
</dbReference>
<gene>
    <name evidence="10" type="ORF">M513_09766</name>
</gene>
<comment type="similarity">
    <text evidence="2 6">Belongs to the eukaryotic ribosomal protein eL15 family.</text>
</comment>
<dbReference type="InterPro" id="IPR032710">
    <property type="entry name" value="NTF2-like_dom_sf"/>
</dbReference>
<protein>
    <recommendedName>
        <fullName evidence="6">Ribosomal protein L15</fullName>
    </recommendedName>
</protein>
<dbReference type="GO" id="GO:0003723">
    <property type="term" value="F:RNA binding"/>
    <property type="evidence" value="ECO:0007669"/>
    <property type="project" value="UniProtKB-UniRule"/>
</dbReference>
<evidence type="ECO:0000256" key="2">
    <source>
        <dbReference type="ARBA" id="ARBA00006857"/>
    </source>
</evidence>
<keyword evidence="11" id="KW-1185">Reference proteome</keyword>
<dbReference type="GO" id="GO:0003735">
    <property type="term" value="F:structural constituent of ribosome"/>
    <property type="evidence" value="ECO:0007669"/>
    <property type="project" value="InterPro"/>
</dbReference>
<dbReference type="FunFam" id="3.40.1120.10:FF:000001">
    <property type="entry name" value="Ribosomal protein L15"/>
    <property type="match status" value="1"/>
</dbReference>
<dbReference type="InterPro" id="IPR035979">
    <property type="entry name" value="RBD_domain_sf"/>
</dbReference>
<keyword evidence="3 6" id="KW-0689">Ribosomal protein</keyword>
<dbReference type="AlphaFoldDB" id="A0A085LWH3"/>
<reference evidence="10 11" key="1">
    <citation type="journal article" date="2014" name="Nat. Genet.">
        <title>Genome and transcriptome of the porcine whipworm Trichuris suis.</title>
        <authorList>
            <person name="Jex A.R."/>
            <person name="Nejsum P."/>
            <person name="Schwarz E.M."/>
            <person name="Hu L."/>
            <person name="Young N.D."/>
            <person name="Hall R.S."/>
            <person name="Korhonen P.K."/>
            <person name="Liao S."/>
            <person name="Thamsborg S."/>
            <person name="Xia J."/>
            <person name="Xu P."/>
            <person name="Wang S."/>
            <person name="Scheerlinck J.P."/>
            <person name="Hofmann A."/>
            <person name="Sternberg P.W."/>
            <person name="Wang J."/>
            <person name="Gasser R.B."/>
        </authorList>
    </citation>
    <scope>NUCLEOTIDE SEQUENCE [LARGE SCALE GENOMIC DNA]</scope>
    <source>
        <strain evidence="10">DCEP-RM93M</strain>
    </source>
</reference>
<evidence type="ECO:0000313" key="11">
    <source>
        <dbReference type="Proteomes" id="UP000030764"/>
    </source>
</evidence>
<dbReference type="PROSITE" id="PS01194">
    <property type="entry name" value="RIBOSOMAL_L15E"/>
    <property type="match status" value="1"/>
</dbReference>
<dbReference type="InterPro" id="IPR012678">
    <property type="entry name" value="Ribosomal_uL23/eL15/eS24_sf"/>
</dbReference>
<dbReference type="PANTHER" id="PTHR11847">
    <property type="entry name" value="RIBOSOMAL PROTEIN L15"/>
    <property type="match status" value="1"/>
</dbReference>
<dbReference type="Gene3D" id="3.30.70.330">
    <property type="match status" value="1"/>
</dbReference>
<feature type="domain" description="NTF2" evidence="9">
    <location>
        <begin position="272"/>
        <end position="386"/>
    </location>
</feature>
<dbReference type="PROSITE" id="PS50102">
    <property type="entry name" value="RRM"/>
    <property type="match status" value="1"/>
</dbReference>
<evidence type="ECO:0000256" key="3">
    <source>
        <dbReference type="ARBA" id="ARBA00022980"/>
    </source>
</evidence>
<dbReference type="CDD" id="cd00780">
    <property type="entry name" value="NTF2"/>
    <property type="match status" value="1"/>
</dbReference>
<evidence type="ECO:0000259" key="9">
    <source>
        <dbReference type="PROSITE" id="PS50177"/>
    </source>
</evidence>
<sequence length="737" mass="83488">MGAYRYVQEIWRKKQSDVMRFLLRVRTWHYRQLPTIHRASRPTRPEKARRLGYRAKQGFVIYRIRIRRGGRKRKVTKGQTYGKPKTHGVNQLKPKRNLQAIAEQRVGRHCGALRVLNSYWVGQDSTFKYYEVILIDPMHKAIRRDPKINWICKPVMKHREMRGLTAAGRKSRGLGKGVGYSQTIGGSRKRCWKRRNTLSLRGKLPKESYCCFSTVNSGSNTLHCPAIKNASLVIVFRGERHLLGNMVLDAPNEIKHQSGEVQEEEKISPAYIAKEFAHQYYRVLNMAPGHIHRFYSFNSTLVLEDDEEPSVGQAQIQKRFSKSVLTHCSTRIYAIHGLYTLNNGVVAQVIGEMSLPGKPMRYFTQTFVLEQQTAHKYYISNDIFCFLDSAKANSLWPMPVESYGNGCCEAVDDGENICDEDKSHSSDQAGDEKQQQQQQAKEGALEAANDVASDQVDLSKQDEKTMATDAFCKTEEVVVTAPAAAEQNGTEADKSIPSEGVENSVPKEDNCEEQTTWATIVKTPSEKQETDSRLKTTAECRTMQKNLQPSAKEQIGRNESIANEAMEAPQNQIFVGNLPEDIKEIELKDCFKAYGKVTNVIVRSKRILHMGRDGGLAVYAFIAFAEKESVTRVLNDSQNVLVRGHTRVNIQLRRSPQPARLRYLEARNDYRDGRNTGGNFNNRRPPFRVGVGRYGQAANGPYVRNGSPCNVGGLMYDVGRRGRGYLPQRGRCPHYPT</sequence>
<dbReference type="NCBIfam" id="NF003269">
    <property type="entry name" value="PRK04243.1"/>
    <property type="match status" value="1"/>
</dbReference>
<keyword evidence="5" id="KW-0694">RNA-binding</keyword>
<dbReference type="SUPFAM" id="SSF54189">
    <property type="entry name" value="Ribosomal proteins S24e, L23 and L15e"/>
    <property type="match status" value="1"/>
</dbReference>
<accession>A0A085LWH3</accession>
<dbReference type="InterPro" id="IPR000439">
    <property type="entry name" value="Ribosomal_eL15"/>
</dbReference>
<dbReference type="Pfam" id="PF00827">
    <property type="entry name" value="Ribosomal_L15e"/>
    <property type="match status" value="1"/>
</dbReference>
<keyword evidence="4 6" id="KW-0687">Ribonucleoprotein</keyword>
<dbReference type="InterPro" id="IPR000504">
    <property type="entry name" value="RRM_dom"/>
</dbReference>
<proteinExistence type="inferred from homology"/>
<feature type="domain" description="RRM" evidence="8">
    <location>
        <begin position="571"/>
        <end position="655"/>
    </location>
</feature>
<dbReference type="InterPro" id="IPR024794">
    <property type="entry name" value="Rbsml_eL15_core_dom_sf"/>
</dbReference>
<dbReference type="Proteomes" id="UP000030764">
    <property type="component" value="Unassembled WGS sequence"/>
</dbReference>
<feature type="region of interest" description="Disordered" evidence="7">
    <location>
        <begin position="418"/>
        <end position="458"/>
    </location>
</feature>
<dbReference type="PROSITE" id="PS50177">
    <property type="entry name" value="NTF2_DOMAIN"/>
    <property type="match status" value="1"/>
</dbReference>
<dbReference type="SUPFAM" id="SSF54928">
    <property type="entry name" value="RNA-binding domain, RBD"/>
    <property type="match status" value="1"/>
</dbReference>
<dbReference type="Pfam" id="PF00076">
    <property type="entry name" value="RRM_1"/>
    <property type="match status" value="1"/>
</dbReference>
<evidence type="ECO:0000256" key="1">
    <source>
        <dbReference type="ARBA" id="ARBA00004210"/>
    </source>
</evidence>
<evidence type="ECO:0000256" key="7">
    <source>
        <dbReference type="SAM" id="MobiDB-lite"/>
    </source>
</evidence>
<dbReference type="SUPFAM" id="SSF54427">
    <property type="entry name" value="NTF2-like"/>
    <property type="match status" value="1"/>
</dbReference>
<dbReference type="SMART" id="SM01384">
    <property type="entry name" value="Ribosomal_L15e"/>
    <property type="match status" value="1"/>
</dbReference>
<comment type="subcellular location">
    <subcellularLocation>
        <location evidence="1">Cytoplasm</location>
        <location evidence="1">Stress granule</location>
    </subcellularLocation>
</comment>
<name>A0A085LWH3_9BILA</name>
<evidence type="ECO:0000256" key="4">
    <source>
        <dbReference type="ARBA" id="ARBA00023274"/>
    </source>
</evidence>
<evidence type="ECO:0000256" key="5">
    <source>
        <dbReference type="PROSITE-ProRule" id="PRU00176"/>
    </source>
</evidence>
<evidence type="ECO:0000313" key="10">
    <source>
        <dbReference type="EMBL" id="KFD49319.1"/>
    </source>
</evidence>
<dbReference type="GO" id="GO:0022625">
    <property type="term" value="C:cytosolic large ribosomal subunit"/>
    <property type="evidence" value="ECO:0007669"/>
    <property type="project" value="TreeGrafter"/>
</dbReference>
<feature type="region of interest" description="Disordered" evidence="7">
    <location>
        <begin position="485"/>
        <end position="512"/>
    </location>
</feature>
<dbReference type="SMART" id="SM00360">
    <property type="entry name" value="RRM"/>
    <property type="match status" value="1"/>
</dbReference>
<dbReference type="InterPro" id="IPR012677">
    <property type="entry name" value="Nucleotide-bd_a/b_plait_sf"/>
</dbReference>
<dbReference type="InterPro" id="IPR020925">
    <property type="entry name" value="Ribosomal_eL15_CS"/>
</dbReference>